<reference evidence="2" key="1">
    <citation type="submission" date="2019-03" db="EMBL/GenBank/DDBJ databases">
        <title>Single cell metagenomics reveals metabolic interactions within the superorganism composed of flagellate Streblomastix strix and complex community of Bacteroidetes bacteria on its surface.</title>
        <authorList>
            <person name="Treitli S.C."/>
            <person name="Kolisko M."/>
            <person name="Husnik F."/>
            <person name="Keeling P."/>
            <person name="Hampl V."/>
        </authorList>
    </citation>
    <scope>NUCLEOTIDE SEQUENCE</scope>
    <source>
        <strain evidence="2">STM</strain>
    </source>
</reference>
<dbReference type="PROSITE" id="PS51257">
    <property type="entry name" value="PROKAR_LIPOPROTEIN"/>
    <property type="match status" value="1"/>
</dbReference>
<feature type="domain" description="DUF362" evidence="1">
    <location>
        <begin position="74"/>
        <end position="286"/>
    </location>
</feature>
<dbReference type="AlphaFoldDB" id="A0A5J4QSQ4"/>
<proteinExistence type="predicted"/>
<dbReference type="Gene3D" id="3.40.50.11440">
    <property type="match status" value="1"/>
</dbReference>
<accession>A0A5J4QSQ4</accession>
<gene>
    <name evidence="2" type="ORF">EZS27_026492</name>
</gene>
<dbReference type="Pfam" id="PF04015">
    <property type="entry name" value="DUF362"/>
    <property type="match status" value="1"/>
</dbReference>
<name>A0A5J4QSQ4_9ZZZZ</name>
<sequence>MNNSKIKNTMKSKLIFKSFLVAFLGIIILGCSSNKKSTSTKDNDLPVVYFTKSITPDGLMEAYRSLGRDLKGKVAVKISTGEAGNHHYLSPDLIKNLVQSLNGTIVECNTAYEGKRFKTEEHRKVAEEHGFTAIAHVDIMDENGSISLPFSEGKRIKEDLVGANFANYNSWLVLSHFKGHAMGGFGGAIKNLSIGIASTEGKTWIHSGGTSKTDAWHGEQNAFLESMADAAGAVMKSVGNKVAYINVMNHLSIDCDCDGNPAPPELDDIGILASLDPVALDKACVDLIYQSDTQRSKTLRERIESRNGMLTLTHAEELGLGSQKYKLVEIK</sequence>
<dbReference type="InterPro" id="IPR007160">
    <property type="entry name" value="DUF362"/>
</dbReference>
<dbReference type="EMBL" id="SNRY01002638">
    <property type="protein sequence ID" value="KAA6324148.1"/>
    <property type="molecule type" value="Genomic_DNA"/>
</dbReference>
<protein>
    <recommendedName>
        <fullName evidence="1">DUF362 domain-containing protein</fullName>
    </recommendedName>
</protein>
<comment type="caution">
    <text evidence="2">The sequence shown here is derived from an EMBL/GenBank/DDBJ whole genome shotgun (WGS) entry which is preliminary data.</text>
</comment>
<organism evidence="2">
    <name type="scientific">termite gut metagenome</name>
    <dbReference type="NCBI Taxonomy" id="433724"/>
    <lineage>
        <taxon>unclassified sequences</taxon>
        <taxon>metagenomes</taxon>
        <taxon>organismal metagenomes</taxon>
    </lineage>
</organism>
<evidence type="ECO:0000313" key="2">
    <source>
        <dbReference type="EMBL" id="KAA6324148.1"/>
    </source>
</evidence>
<evidence type="ECO:0000259" key="1">
    <source>
        <dbReference type="Pfam" id="PF04015"/>
    </source>
</evidence>